<sequence length="219" mass="23104">MRALLLVGLALLAAPSPAAACSPVPGYRVPTNLDLTAAADMILLAVVEGPAAGNGSDAMRVRIRPVAALKGDASDAPATLPVGLASGDFALLSNPYQLEQAHPLAYAGGCIRTMVPRGSRLLFFLRRQGGDWLPAGGPFSRWAEDALTDDAPWLRAVRFYLRVLALPEGERAAALETRRSEWRAMADDPVAQLLADEVGRQIAGSNPPLREELPPPPAG</sequence>
<name>A0A239G3M1_9SPHN</name>
<organism evidence="2 3">
    <name type="scientific">Sphingopyxis indica</name>
    <dbReference type="NCBI Taxonomy" id="436663"/>
    <lineage>
        <taxon>Bacteria</taxon>
        <taxon>Pseudomonadati</taxon>
        <taxon>Pseudomonadota</taxon>
        <taxon>Alphaproteobacteria</taxon>
        <taxon>Sphingomonadales</taxon>
        <taxon>Sphingomonadaceae</taxon>
        <taxon>Sphingopyxis</taxon>
    </lineage>
</organism>
<feature type="signal peptide" evidence="1">
    <location>
        <begin position="1"/>
        <end position="20"/>
    </location>
</feature>
<dbReference type="RefSeq" id="WP_089215112.1">
    <property type="nucleotide sequence ID" value="NZ_FZPA01000003.1"/>
</dbReference>
<protein>
    <recommendedName>
        <fullName evidence="4">Lipoprotein</fullName>
    </recommendedName>
</protein>
<evidence type="ECO:0000313" key="3">
    <source>
        <dbReference type="Proteomes" id="UP000198339"/>
    </source>
</evidence>
<feature type="chain" id="PRO_5012489535" description="Lipoprotein" evidence="1">
    <location>
        <begin position="21"/>
        <end position="219"/>
    </location>
</feature>
<evidence type="ECO:0000313" key="2">
    <source>
        <dbReference type="EMBL" id="SNS63777.1"/>
    </source>
</evidence>
<keyword evidence="1" id="KW-0732">Signal</keyword>
<dbReference type="AlphaFoldDB" id="A0A239G3M1"/>
<dbReference type="OrthoDB" id="7185422at2"/>
<keyword evidence="3" id="KW-1185">Reference proteome</keyword>
<gene>
    <name evidence="2" type="ORF">SAMN06295955_1039</name>
</gene>
<dbReference type="EMBL" id="FZPA01000003">
    <property type="protein sequence ID" value="SNS63777.1"/>
    <property type="molecule type" value="Genomic_DNA"/>
</dbReference>
<evidence type="ECO:0000256" key="1">
    <source>
        <dbReference type="SAM" id="SignalP"/>
    </source>
</evidence>
<accession>A0A239G3M1</accession>
<proteinExistence type="predicted"/>
<reference evidence="2 3" key="1">
    <citation type="submission" date="2017-06" db="EMBL/GenBank/DDBJ databases">
        <authorList>
            <person name="Kim H.J."/>
            <person name="Triplett B.A."/>
        </authorList>
    </citation>
    <scope>NUCLEOTIDE SEQUENCE [LARGE SCALE GENOMIC DNA]</scope>
    <source>
        <strain evidence="2 3">DS15</strain>
    </source>
</reference>
<evidence type="ECO:0008006" key="4">
    <source>
        <dbReference type="Google" id="ProtNLM"/>
    </source>
</evidence>
<dbReference type="Proteomes" id="UP000198339">
    <property type="component" value="Unassembled WGS sequence"/>
</dbReference>